<dbReference type="PANTHER" id="PTHR24012">
    <property type="entry name" value="RNA BINDING PROTEIN"/>
    <property type="match status" value="1"/>
</dbReference>
<evidence type="ECO:0000313" key="6">
    <source>
        <dbReference type="Proteomes" id="UP000018050"/>
    </source>
</evidence>
<name>U6GRB3_EIMAC</name>
<dbReference type="OrthoDB" id="439808at2759"/>
<dbReference type="EMBL" id="HG671822">
    <property type="protein sequence ID" value="CDI81803.1"/>
    <property type="molecule type" value="Genomic_DNA"/>
</dbReference>
<evidence type="ECO:0000256" key="3">
    <source>
        <dbReference type="PROSITE-ProRule" id="PRU00176"/>
    </source>
</evidence>
<dbReference type="Proteomes" id="UP000018050">
    <property type="component" value="Unassembled WGS sequence"/>
</dbReference>
<dbReference type="PROSITE" id="PS50102">
    <property type="entry name" value="RRM"/>
    <property type="match status" value="1"/>
</dbReference>
<sequence>MEQHFLLNFDRLFSTDWGKKDSNGGARSILVRDLPNHLSSEQSTEALRQLFSGIVRRANYLQVNPKDGQKNQGDILLVPAKQGSLAQSSWRASRLNPKEDTGDAAQRKIPLSNGHRKQLLQQLPYAVSSIRVATDVRGGSIYAVVNFAHEILASLALQLLGETATLPNTSTQVRLSLYETWSTPLVVDQYHLYVSGLPPGATAARVHDLLTSATGISPAHVKVSSVAGMPSRRGVREYAFLRYVDEETAEEALKRLKDVSSSLKLIFRRVHRHRHRGNPIEPLTHSANCSIFIANLPPLTNTSDKKPERPTIALVDRSLPLQNFGFVRMASHEAALAAITHLHGMELHGRTLACSWSTRTLSSIEEEPLDDSWEREEEAYAVMSAQCMDYEVQQAQPPSALGMGLDTPARSPRASAKRSSCEEAGGAFWLSILAENGPVNLGELSNRMKRRHREIQQWHEQEWEEDAEPPTAFHAHVSESVAAAANGDVMCPLQ</sequence>
<reference evidence="5" key="1">
    <citation type="submission" date="2013-10" db="EMBL/GenBank/DDBJ databases">
        <title>Genomic analysis of the causative agents of coccidiosis in chickens.</title>
        <authorList>
            <person name="Reid A.J."/>
            <person name="Blake D."/>
            <person name="Billington K."/>
            <person name="Browne H."/>
            <person name="Dunn M."/>
            <person name="Hung S."/>
            <person name="Kawahara F."/>
            <person name="Miranda-Saavedra D."/>
            <person name="Mourier T."/>
            <person name="Nagra H."/>
            <person name="Otto T.D."/>
            <person name="Rawlings N."/>
            <person name="Sanchez A."/>
            <person name="Sanders M."/>
            <person name="Subramaniam C."/>
            <person name="Tay Y."/>
            <person name="Dear P."/>
            <person name="Doerig C."/>
            <person name="Gruber A."/>
            <person name="Parkinson J."/>
            <person name="Shirley M."/>
            <person name="Wan K.L."/>
            <person name="Berriman M."/>
            <person name="Tomley F."/>
            <person name="Pain A."/>
        </authorList>
    </citation>
    <scope>NUCLEOTIDE SEQUENCE</scope>
    <source>
        <strain evidence="5">Houghton</strain>
    </source>
</reference>
<dbReference type="InterPro" id="IPR035979">
    <property type="entry name" value="RBD_domain_sf"/>
</dbReference>
<dbReference type="Gene3D" id="3.30.70.330">
    <property type="match status" value="2"/>
</dbReference>
<evidence type="ECO:0000256" key="1">
    <source>
        <dbReference type="ARBA" id="ARBA00022737"/>
    </source>
</evidence>
<evidence type="ECO:0000313" key="5">
    <source>
        <dbReference type="EMBL" id="CDI81803.1"/>
    </source>
</evidence>
<organism evidence="5 6">
    <name type="scientific">Eimeria acervulina</name>
    <name type="common">Coccidian parasite</name>
    <dbReference type="NCBI Taxonomy" id="5801"/>
    <lineage>
        <taxon>Eukaryota</taxon>
        <taxon>Sar</taxon>
        <taxon>Alveolata</taxon>
        <taxon>Apicomplexa</taxon>
        <taxon>Conoidasida</taxon>
        <taxon>Coccidia</taxon>
        <taxon>Eucoccidiorida</taxon>
        <taxon>Eimeriorina</taxon>
        <taxon>Eimeriidae</taxon>
        <taxon>Eimeria</taxon>
    </lineage>
</organism>
<dbReference type="InterPro" id="IPR012677">
    <property type="entry name" value="Nucleotide-bd_a/b_plait_sf"/>
</dbReference>
<reference evidence="5" key="2">
    <citation type="submission" date="2013-10" db="EMBL/GenBank/DDBJ databases">
        <authorList>
            <person name="Aslett M."/>
        </authorList>
    </citation>
    <scope>NUCLEOTIDE SEQUENCE</scope>
    <source>
        <strain evidence="5">Houghton</strain>
    </source>
</reference>
<dbReference type="AlphaFoldDB" id="U6GRB3"/>
<dbReference type="GeneID" id="25268544"/>
<dbReference type="VEuPathDB" id="ToxoDB:EAH_00004740"/>
<gene>
    <name evidence="5" type="ORF">EAH_00004740</name>
</gene>
<keyword evidence="6" id="KW-1185">Reference proteome</keyword>
<dbReference type="RefSeq" id="XP_013248618.1">
    <property type="nucleotide sequence ID" value="XM_013393164.1"/>
</dbReference>
<evidence type="ECO:0000259" key="4">
    <source>
        <dbReference type="PROSITE" id="PS50102"/>
    </source>
</evidence>
<keyword evidence="2 3" id="KW-0694">RNA-binding</keyword>
<dbReference type="CDD" id="cd00590">
    <property type="entry name" value="RRM_SF"/>
    <property type="match status" value="1"/>
</dbReference>
<proteinExistence type="predicted"/>
<dbReference type="SMART" id="SM00360">
    <property type="entry name" value="RRM"/>
    <property type="match status" value="2"/>
</dbReference>
<keyword evidence="1" id="KW-0677">Repeat</keyword>
<dbReference type="Pfam" id="PF00076">
    <property type="entry name" value="RRM_1"/>
    <property type="match status" value="1"/>
</dbReference>
<accession>U6GRB3</accession>
<protein>
    <submittedName>
        <fullName evidence="5">RNA recognition motif domain-containing protein, putative</fullName>
    </submittedName>
</protein>
<evidence type="ECO:0000256" key="2">
    <source>
        <dbReference type="ARBA" id="ARBA00022884"/>
    </source>
</evidence>
<dbReference type="OMA" id="HSLACAW"/>
<dbReference type="SUPFAM" id="SSF54928">
    <property type="entry name" value="RNA-binding domain, RBD"/>
    <property type="match status" value="1"/>
</dbReference>
<feature type="domain" description="RRM" evidence="4">
    <location>
        <begin position="289"/>
        <end position="359"/>
    </location>
</feature>
<dbReference type="GO" id="GO:0003723">
    <property type="term" value="F:RNA binding"/>
    <property type="evidence" value="ECO:0007669"/>
    <property type="project" value="UniProtKB-UniRule"/>
</dbReference>
<dbReference type="InterPro" id="IPR000504">
    <property type="entry name" value="RRM_dom"/>
</dbReference>